<protein>
    <submittedName>
        <fullName evidence="3">ALKB2 demethylase</fullName>
    </submittedName>
</protein>
<dbReference type="InterPro" id="IPR005123">
    <property type="entry name" value="Oxoglu/Fe-dep_dioxygenase_dom"/>
</dbReference>
<dbReference type="InterPro" id="IPR032852">
    <property type="entry name" value="ALKBH2"/>
</dbReference>
<dbReference type="InterPro" id="IPR027450">
    <property type="entry name" value="AlkB-like"/>
</dbReference>
<evidence type="ECO:0000259" key="2">
    <source>
        <dbReference type="PROSITE" id="PS51471"/>
    </source>
</evidence>
<comment type="caution">
    <text evidence="3">The sequence shown here is derived from an EMBL/GenBank/DDBJ whole genome shotgun (WGS) entry which is preliminary data.</text>
</comment>
<sequence>MLRRRKIENSKSPTALEGIPNLHTFNPWGRAEHYEHIIRDQITEATGHTFNFVLVNRYKDGNVHVEEHQDDRIAAVSFRAVRDLVFRHQEACGKNAARKIEPVKVALQQGSLLLMNWPTNVNWYHSLPVRKKMLTPRISLTFRRVIKQHKSQK</sequence>
<name>A0ABS2YE67_POLSP</name>
<feature type="domain" description="Fe2OG dioxygenase" evidence="2">
    <location>
        <begin position="49"/>
        <end position="146"/>
    </location>
</feature>
<feature type="non-terminal residue" evidence="3">
    <location>
        <position position="1"/>
    </location>
</feature>
<proteinExistence type="predicted"/>
<accession>A0ABS2YE67</accession>
<dbReference type="PANTHER" id="PTHR31573:SF1">
    <property type="entry name" value="DNA OXIDATIVE DEMETHYLASE ALKBH2"/>
    <property type="match status" value="1"/>
</dbReference>
<reference evidence="3" key="1">
    <citation type="journal article" date="2021" name="Cell">
        <title>Tracing the genetic footprints of vertebrate landing in non-teleost ray-finned fishes.</title>
        <authorList>
            <person name="Bi X."/>
            <person name="Wang K."/>
            <person name="Yang L."/>
            <person name="Pan H."/>
            <person name="Jiang H."/>
            <person name="Wei Q."/>
            <person name="Fang M."/>
            <person name="Yu H."/>
            <person name="Zhu C."/>
            <person name="Cai Y."/>
            <person name="He Y."/>
            <person name="Gan X."/>
            <person name="Zeng H."/>
            <person name="Yu D."/>
            <person name="Zhu Y."/>
            <person name="Jiang H."/>
            <person name="Qiu Q."/>
            <person name="Yang H."/>
            <person name="Zhang Y.E."/>
            <person name="Wang W."/>
            <person name="Zhu M."/>
            <person name="He S."/>
            <person name="Zhang G."/>
        </authorList>
    </citation>
    <scope>NUCLEOTIDE SEQUENCE</scope>
    <source>
        <strain evidence="3">Pddl_001</strain>
    </source>
</reference>
<dbReference type="Pfam" id="PF13532">
    <property type="entry name" value="2OG-FeII_Oxy_2"/>
    <property type="match status" value="1"/>
</dbReference>
<dbReference type="InterPro" id="IPR037151">
    <property type="entry name" value="AlkB-like_sf"/>
</dbReference>
<evidence type="ECO:0000313" key="4">
    <source>
        <dbReference type="Proteomes" id="UP001166093"/>
    </source>
</evidence>
<dbReference type="PANTHER" id="PTHR31573">
    <property type="entry name" value="ALPHA-KETOGLUTARATE-DEPENDENT DIOXYGENASE ALKB HOMOLOG 2"/>
    <property type="match status" value="1"/>
</dbReference>
<dbReference type="PROSITE" id="PS51471">
    <property type="entry name" value="FE2OG_OXY"/>
    <property type="match status" value="1"/>
</dbReference>
<dbReference type="Gene3D" id="2.60.120.590">
    <property type="entry name" value="Alpha-ketoglutarate-dependent dioxygenase AlkB-like"/>
    <property type="match status" value="1"/>
</dbReference>
<keyword evidence="4" id="KW-1185">Reference proteome</keyword>
<dbReference type="EMBL" id="JAAWVQ010140544">
    <property type="protein sequence ID" value="MBN3284837.1"/>
    <property type="molecule type" value="Genomic_DNA"/>
</dbReference>
<dbReference type="Proteomes" id="UP001166093">
    <property type="component" value="Unassembled WGS sequence"/>
</dbReference>
<evidence type="ECO:0000313" key="3">
    <source>
        <dbReference type="EMBL" id="MBN3284837.1"/>
    </source>
</evidence>
<feature type="non-terminal residue" evidence="3">
    <location>
        <position position="153"/>
    </location>
</feature>
<organism evidence="3 4">
    <name type="scientific">Polyodon spathula</name>
    <name type="common">North American paddlefish</name>
    <name type="synonym">Squalus spathula</name>
    <dbReference type="NCBI Taxonomy" id="7913"/>
    <lineage>
        <taxon>Eukaryota</taxon>
        <taxon>Metazoa</taxon>
        <taxon>Chordata</taxon>
        <taxon>Craniata</taxon>
        <taxon>Vertebrata</taxon>
        <taxon>Euteleostomi</taxon>
        <taxon>Actinopterygii</taxon>
        <taxon>Chondrostei</taxon>
        <taxon>Acipenseriformes</taxon>
        <taxon>Polyodontidae</taxon>
        <taxon>Polyodon</taxon>
    </lineage>
</organism>
<gene>
    <name evidence="3" type="primary">Alkbh2_1</name>
    <name evidence="3" type="ORF">GTO93_0003261</name>
</gene>
<evidence type="ECO:0000256" key="1">
    <source>
        <dbReference type="ARBA" id="ARBA00001954"/>
    </source>
</evidence>
<dbReference type="SUPFAM" id="SSF51197">
    <property type="entry name" value="Clavaminate synthase-like"/>
    <property type="match status" value="1"/>
</dbReference>
<comment type="cofactor">
    <cofactor evidence="1">
        <name>Fe(2+)</name>
        <dbReference type="ChEBI" id="CHEBI:29033"/>
    </cofactor>
</comment>